<dbReference type="AlphaFoldDB" id="A0AAV6XQK2"/>
<evidence type="ECO:0000256" key="4">
    <source>
        <dbReference type="ARBA" id="ARBA00023136"/>
    </source>
</evidence>
<comment type="caution">
    <text evidence="5">The sequence shown here is derived from an EMBL/GenBank/DDBJ whole genome shotgun (WGS) entry which is preliminary data.</text>
</comment>
<dbReference type="GO" id="GO:0012505">
    <property type="term" value="C:endomembrane system"/>
    <property type="evidence" value="ECO:0007669"/>
    <property type="project" value="UniProtKB-SubCell"/>
</dbReference>
<protein>
    <submittedName>
        <fullName evidence="5">Uncharacterized protein</fullName>
    </submittedName>
</protein>
<name>A0AAV6XQK2_9LAMI</name>
<sequence length="157" mass="17649">MPVMELRSRNAATTATDWYDVKAPSIFNTRNVGKTLVTRTQGTKAALCTIWIIKKVLDLAENFINLVVALVKEKHPGVLLTGVQLCTDMCKVSTEALKYLRKKCIDGLVKVLRDLANSPYAPEDMFLESQILFFILDCSGFCMCWAHAKEMLMLVML</sequence>
<dbReference type="GO" id="GO:0015031">
    <property type="term" value="P:protein transport"/>
    <property type="evidence" value="ECO:0007669"/>
    <property type="project" value="UniProtKB-KW"/>
</dbReference>
<evidence type="ECO:0000256" key="1">
    <source>
        <dbReference type="ARBA" id="ARBA00004308"/>
    </source>
</evidence>
<organism evidence="5 6">
    <name type="scientific">Buddleja alternifolia</name>
    <dbReference type="NCBI Taxonomy" id="168488"/>
    <lineage>
        <taxon>Eukaryota</taxon>
        <taxon>Viridiplantae</taxon>
        <taxon>Streptophyta</taxon>
        <taxon>Embryophyta</taxon>
        <taxon>Tracheophyta</taxon>
        <taxon>Spermatophyta</taxon>
        <taxon>Magnoliopsida</taxon>
        <taxon>eudicotyledons</taxon>
        <taxon>Gunneridae</taxon>
        <taxon>Pentapetalae</taxon>
        <taxon>asterids</taxon>
        <taxon>lamiids</taxon>
        <taxon>Lamiales</taxon>
        <taxon>Scrophulariaceae</taxon>
        <taxon>Buddlejeae</taxon>
        <taxon>Buddleja</taxon>
    </lineage>
</organism>
<keyword evidence="2" id="KW-0813">Transport</keyword>
<evidence type="ECO:0000256" key="2">
    <source>
        <dbReference type="ARBA" id="ARBA00022448"/>
    </source>
</evidence>
<gene>
    <name evidence="5" type="ORF">BUALT_Bualt05G0123300</name>
</gene>
<dbReference type="PANTHER" id="PTHR22780">
    <property type="entry name" value="ADAPTIN, ALPHA/GAMMA/EPSILON"/>
    <property type="match status" value="1"/>
</dbReference>
<dbReference type="InterPro" id="IPR011989">
    <property type="entry name" value="ARM-like"/>
</dbReference>
<accession>A0AAV6XQK2</accession>
<reference evidence="5" key="1">
    <citation type="submission" date="2019-10" db="EMBL/GenBank/DDBJ databases">
        <authorList>
            <person name="Zhang R."/>
            <person name="Pan Y."/>
            <person name="Wang J."/>
            <person name="Ma R."/>
            <person name="Yu S."/>
        </authorList>
    </citation>
    <scope>NUCLEOTIDE SEQUENCE</scope>
    <source>
        <strain evidence="5">LA-IB0</strain>
        <tissue evidence="5">Leaf</tissue>
    </source>
</reference>
<comment type="subcellular location">
    <subcellularLocation>
        <location evidence="1">Endomembrane system</location>
    </subcellularLocation>
</comment>
<dbReference type="InterPro" id="IPR050840">
    <property type="entry name" value="Adaptor_Complx_Large_Subunit"/>
</dbReference>
<dbReference type="GO" id="GO:0005737">
    <property type="term" value="C:cytoplasm"/>
    <property type="evidence" value="ECO:0007669"/>
    <property type="project" value="UniProtKB-ARBA"/>
</dbReference>
<dbReference type="Proteomes" id="UP000826271">
    <property type="component" value="Unassembled WGS sequence"/>
</dbReference>
<dbReference type="Gene3D" id="1.25.10.10">
    <property type="entry name" value="Leucine-rich Repeat Variant"/>
    <property type="match status" value="1"/>
</dbReference>
<evidence type="ECO:0000313" key="6">
    <source>
        <dbReference type="Proteomes" id="UP000826271"/>
    </source>
</evidence>
<evidence type="ECO:0000313" key="5">
    <source>
        <dbReference type="EMBL" id="KAG8382861.1"/>
    </source>
</evidence>
<keyword evidence="3" id="KW-0653">Protein transport</keyword>
<keyword evidence="6" id="KW-1185">Reference proteome</keyword>
<evidence type="ECO:0000256" key="3">
    <source>
        <dbReference type="ARBA" id="ARBA00022927"/>
    </source>
</evidence>
<dbReference type="EMBL" id="WHWC01000005">
    <property type="protein sequence ID" value="KAG8382861.1"/>
    <property type="molecule type" value="Genomic_DNA"/>
</dbReference>
<proteinExistence type="predicted"/>
<keyword evidence="4" id="KW-0472">Membrane</keyword>